<evidence type="ECO:0000313" key="2">
    <source>
        <dbReference type="Proteomes" id="UP000032142"/>
    </source>
</evidence>
<accession>A0A0B0PIA2</accession>
<dbReference type="Proteomes" id="UP000032142">
    <property type="component" value="Unassembled WGS sequence"/>
</dbReference>
<protein>
    <submittedName>
        <fullName evidence="1">Uncharacterized protein</fullName>
    </submittedName>
</protein>
<reference evidence="2" key="1">
    <citation type="submission" date="2014-09" db="EMBL/GenBank/DDBJ databases">
        <authorList>
            <person name="Mudge J."/>
            <person name="Ramaraj T."/>
            <person name="Lindquist I.E."/>
            <person name="Bharti A.K."/>
            <person name="Sundararajan A."/>
            <person name="Cameron C.T."/>
            <person name="Woodward J.E."/>
            <person name="May G.D."/>
            <person name="Brubaker C."/>
            <person name="Broadhvest J."/>
            <person name="Wilkins T.A."/>
        </authorList>
    </citation>
    <scope>NUCLEOTIDE SEQUENCE</scope>
    <source>
        <strain evidence="2">cv. AKA8401</strain>
    </source>
</reference>
<name>A0A0B0PIA2_GOSAR</name>
<dbReference type="EMBL" id="KN429437">
    <property type="protein sequence ID" value="KHG24637.1"/>
    <property type="molecule type" value="Genomic_DNA"/>
</dbReference>
<organism evidence="1 2">
    <name type="scientific">Gossypium arboreum</name>
    <name type="common">Tree cotton</name>
    <name type="synonym">Gossypium nanking</name>
    <dbReference type="NCBI Taxonomy" id="29729"/>
    <lineage>
        <taxon>Eukaryota</taxon>
        <taxon>Viridiplantae</taxon>
        <taxon>Streptophyta</taxon>
        <taxon>Embryophyta</taxon>
        <taxon>Tracheophyta</taxon>
        <taxon>Spermatophyta</taxon>
        <taxon>Magnoliopsida</taxon>
        <taxon>eudicotyledons</taxon>
        <taxon>Gunneridae</taxon>
        <taxon>Pentapetalae</taxon>
        <taxon>rosids</taxon>
        <taxon>malvids</taxon>
        <taxon>Malvales</taxon>
        <taxon>Malvaceae</taxon>
        <taxon>Malvoideae</taxon>
        <taxon>Gossypium</taxon>
    </lineage>
</organism>
<evidence type="ECO:0000313" key="1">
    <source>
        <dbReference type="EMBL" id="KHG24637.1"/>
    </source>
</evidence>
<sequence length="10" mass="1196">MPVYFGRGRN</sequence>
<proteinExistence type="predicted"/>
<keyword evidence="2" id="KW-1185">Reference proteome</keyword>
<gene>
    <name evidence="1" type="ORF">F383_10623</name>
</gene>